<gene>
    <name evidence="3" type="ORF">SDC9_72912</name>
</gene>
<protein>
    <recommendedName>
        <fullName evidence="4">Glycosyltransferase subfamily 4-like N-terminal domain-containing protein</fullName>
    </recommendedName>
</protein>
<sequence>MKILVFNAYYEPEMIASRYMTTNLYEAMANFGWQVDLYVPYPTRGVTEAIKKEYRNKKLEYKCGGKLIIHRLWLPNETKNIWQRILRYLMMNCAFIVKALFLQANLIFVQSTPPTLGATAAIIKKLKGMPFVYALHDVFPDSLISAGITARNSLMWKIGRMVENFTYKNADKVIVISHDISGNIIKKGVSLDKVVVIPNWVESDKVTPVAREDNLLFEQLKLDAKAFYIVYAGNLGHAQNIDVILKVASLLNDNPAIQFLIFGSGNQEKTYKDEAGRLKLNNLRFYPIQPYEMVKYVYSAGNIGIVTCKKGTGCGALPSKTWSIMSCGRPVLANFDENTELEHLIKTEKIGKFTPVDDYEAMKKAIIEYWLDDDSCKAAGNNARRYIENNLTREVCVKRYIDTIAGISERA</sequence>
<feature type="domain" description="Glycosyl transferase family 1" evidence="1">
    <location>
        <begin position="216"/>
        <end position="385"/>
    </location>
</feature>
<dbReference type="InterPro" id="IPR001296">
    <property type="entry name" value="Glyco_trans_1"/>
</dbReference>
<proteinExistence type="predicted"/>
<reference evidence="3" key="1">
    <citation type="submission" date="2019-08" db="EMBL/GenBank/DDBJ databases">
        <authorList>
            <person name="Kucharzyk K."/>
            <person name="Murdoch R.W."/>
            <person name="Higgins S."/>
            <person name="Loffler F."/>
        </authorList>
    </citation>
    <scope>NUCLEOTIDE SEQUENCE</scope>
</reference>
<dbReference type="AlphaFoldDB" id="A0A644YES8"/>
<dbReference type="GO" id="GO:0016758">
    <property type="term" value="F:hexosyltransferase activity"/>
    <property type="evidence" value="ECO:0007669"/>
    <property type="project" value="TreeGrafter"/>
</dbReference>
<dbReference type="InterPro" id="IPR050194">
    <property type="entry name" value="Glycosyltransferase_grp1"/>
</dbReference>
<name>A0A644YES8_9ZZZZ</name>
<dbReference type="CDD" id="cd03794">
    <property type="entry name" value="GT4_WbuB-like"/>
    <property type="match status" value="1"/>
</dbReference>
<feature type="domain" description="Glycosyltransferase subfamily 4-like N-terminal" evidence="2">
    <location>
        <begin position="21"/>
        <end position="204"/>
    </location>
</feature>
<dbReference type="EMBL" id="VSSQ01004728">
    <property type="protein sequence ID" value="MPM26411.1"/>
    <property type="molecule type" value="Genomic_DNA"/>
</dbReference>
<organism evidence="3">
    <name type="scientific">bioreactor metagenome</name>
    <dbReference type="NCBI Taxonomy" id="1076179"/>
    <lineage>
        <taxon>unclassified sequences</taxon>
        <taxon>metagenomes</taxon>
        <taxon>ecological metagenomes</taxon>
    </lineage>
</organism>
<dbReference type="Pfam" id="PF00534">
    <property type="entry name" value="Glycos_transf_1"/>
    <property type="match status" value="1"/>
</dbReference>
<dbReference type="PANTHER" id="PTHR45947:SF3">
    <property type="entry name" value="SULFOQUINOVOSYL TRANSFERASE SQD2"/>
    <property type="match status" value="1"/>
</dbReference>
<evidence type="ECO:0008006" key="4">
    <source>
        <dbReference type="Google" id="ProtNLM"/>
    </source>
</evidence>
<accession>A0A644YES8</accession>
<comment type="caution">
    <text evidence="3">The sequence shown here is derived from an EMBL/GenBank/DDBJ whole genome shotgun (WGS) entry which is preliminary data.</text>
</comment>
<evidence type="ECO:0000259" key="2">
    <source>
        <dbReference type="Pfam" id="PF13439"/>
    </source>
</evidence>
<evidence type="ECO:0000259" key="1">
    <source>
        <dbReference type="Pfam" id="PF00534"/>
    </source>
</evidence>
<dbReference type="PANTHER" id="PTHR45947">
    <property type="entry name" value="SULFOQUINOVOSYL TRANSFERASE SQD2"/>
    <property type="match status" value="1"/>
</dbReference>
<dbReference type="Pfam" id="PF13439">
    <property type="entry name" value="Glyco_transf_4"/>
    <property type="match status" value="1"/>
</dbReference>
<dbReference type="SUPFAM" id="SSF53756">
    <property type="entry name" value="UDP-Glycosyltransferase/glycogen phosphorylase"/>
    <property type="match status" value="1"/>
</dbReference>
<evidence type="ECO:0000313" key="3">
    <source>
        <dbReference type="EMBL" id="MPM26411.1"/>
    </source>
</evidence>
<dbReference type="InterPro" id="IPR028098">
    <property type="entry name" value="Glyco_trans_4-like_N"/>
</dbReference>
<dbReference type="Gene3D" id="3.40.50.2000">
    <property type="entry name" value="Glycogen Phosphorylase B"/>
    <property type="match status" value="2"/>
</dbReference>